<evidence type="ECO:0000256" key="5">
    <source>
        <dbReference type="ARBA" id="ARBA00023136"/>
    </source>
</evidence>
<protein>
    <recommendedName>
        <fullName evidence="6">Stress-associated endoplasmic reticulum protein</fullName>
    </recommendedName>
</protein>
<keyword evidence="5 6" id="KW-0472">Membrane</keyword>
<gene>
    <name evidence="7" type="ORF">EC973_008154</name>
</gene>
<comment type="caution">
    <text evidence="7">The sequence shown here is derived from an EMBL/GenBank/DDBJ whole genome shotgun (WGS) entry which is preliminary data.</text>
</comment>
<accession>A0A8H7BU24</accession>
<feature type="transmembrane region" description="Helical" evidence="6">
    <location>
        <begin position="39"/>
        <end position="60"/>
    </location>
</feature>
<evidence type="ECO:0000256" key="2">
    <source>
        <dbReference type="ARBA" id="ARBA00022692"/>
    </source>
</evidence>
<evidence type="ECO:0000256" key="6">
    <source>
        <dbReference type="RuleBase" id="RU364120"/>
    </source>
</evidence>
<dbReference type="GO" id="GO:0005789">
    <property type="term" value="C:endoplasmic reticulum membrane"/>
    <property type="evidence" value="ECO:0007669"/>
    <property type="project" value="UniProtKB-SubCell"/>
</dbReference>
<dbReference type="InterPro" id="IPR010580">
    <property type="entry name" value="ER_stress-assoc"/>
</dbReference>
<keyword evidence="2 6" id="KW-0812">Transmembrane</keyword>
<evidence type="ECO:0000313" key="8">
    <source>
        <dbReference type="Proteomes" id="UP000605846"/>
    </source>
</evidence>
<evidence type="ECO:0000256" key="1">
    <source>
        <dbReference type="ARBA" id="ARBA00005500"/>
    </source>
</evidence>
<dbReference type="Proteomes" id="UP000605846">
    <property type="component" value="Unassembled WGS sequence"/>
</dbReference>
<comment type="similarity">
    <text evidence="1 6">Belongs to the RAMP4 family.</text>
</comment>
<comment type="subcellular location">
    <subcellularLocation>
        <location evidence="6">Membrane</location>
        <topology evidence="6">Single-pass membrane protein</topology>
    </subcellularLocation>
    <subcellularLocation>
        <location evidence="6">Endoplasmic reticulum membrane</location>
        <topology evidence="6">Single-pass membrane protein</topology>
    </subcellularLocation>
</comment>
<evidence type="ECO:0000313" key="7">
    <source>
        <dbReference type="EMBL" id="KAF7726959.1"/>
    </source>
</evidence>
<dbReference type="OrthoDB" id="16679at2759"/>
<reference evidence="7" key="1">
    <citation type="submission" date="2020-01" db="EMBL/GenBank/DDBJ databases">
        <title>Genome Sequencing of Three Apophysomyces-Like Fungal Strains Confirms a Novel Fungal Genus in the Mucoromycota with divergent Burkholderia-like Endosymbiotic Bacteria.</title>
        <authorList>
            <person name="Stajich J.E."/>
            <person name="Macias A.M."/>
            <person name="Carter-House D."/>
            <person name="Lovett B."/>
            <person name="Kasson L.R."/>
            <person name="Berry K."/>
            <person name="Grigoriev I."/>
            <person name="Chang Y."/>
            <person name="Spatafora J."/>
            <person name="Kasson M.T."/>
        </authorList>
    </citation>
    <scope>NUCLEOTIDE SEQUENCE</scope>
    <source>
        <strain evidence="7">NRRL A-21654</strain>
    </source>
</reference>
<name>A0A8H7BU24_9FUNG</name>
<keyword evidence="8" id="KW-1185">Reference proteome</keyword>
<sequence length="64" mass="7009">MATTPMLRKKNAAYQANVNKRGHVKPSLMKPKAEVKLPVTYWAFGVLLFALLGGAILSILDLLV</sequence>
<evidence type="ECO:0000256" key="3">
    <source>
        <dbReference type="ARBA" id="ARBA00022824"/>
    </source>
</evidence>
<keyword evidence="3 6" id="KW-0256">Endoplasmic reticulum</keyword>
<dbReference type="Pfam" id="PF06624">
    <property type="entry name" value="RAMP4"/>
    <property type="match status" value="1"/>
</dbReference>
<organism evidence="7 8">
    <name type="scientific">Apophysomyces ossiformis</name>
    <dbReference type="NCBI Taxonomy" id="679940"/>
    <lineage>
        <taxon>Eukaryota</taxon>
        <taxon>Fungi</taxon>
        <taxon>Fungi incertae sedis</taxon>
        <taxon>Mucoromycota</taxon>
        <taxon>Mucoromycotina</taxon>
        <taxon>Mucoromycetes</taxon>
        <taxon>Mucorales</taxon>
        <taxon>Mucorineae</taxon>
        <taxon>Mucoraceae</taxon>
        <taxon>Apophysomyces</taxon>
    </lineage>
</organism>
<keyword evidence="4 6" id="KW-1133">Transmembrane helix</keyword>
<dbReference type="AlphaFoldDB" id="A0A8H7BU24"/>
<evidence type="ECO:0000256" key="4">
    <source>
        <dbReference type="ARBA" id="ARBA00022989"/>
    </source>
</evidence>
<comment type="function">
    <text evidence="6">Interacts with target proteins during translocation into the lumen of the endoplasmic reticulum. Protects unfolded target proteins against degradation and facilitate correct glycosylation.</text>
</comment>
<proteinExistence type="inferred from homology"/>
<dbReference type="EMBL" id="JABAYA010000068">
    <property type="protein sequence ID" value="KAF7726959.1"/>
    <property type="molecule type" value="Genomic_DNA"/>
</dbReference>